<comment type="caution">
    <text evidence="1">The sequence shown here is derived from an EMBL/GenBank/DDBJ whole genome shotgun (WGS) entry which is preliminary data.</text>
</comment>
<sequence>MTLSEIRAAAIAPALALLPARMSSPEAEAMLLAIGLQESGLVHRRQHNGPARGLWQFEQGGGVRGVLLHPLSRSHALAVCEARGVKPSASAVYAALEHDDILAAAFARLLLWSDPAPLPAVGEVGKSWDLYLRTWRPGKPHRNRWDACYAQAMDALAGGVPA</sequence>
<dbReference type="RefSeq" id="WP_165893241.1">
    <property type="nucleotide sequence ID" value="NZ_JAAPAP010000011.1"/>
</dbReference>
<evidence type="ECO:0000313" key="2">
    <source>
        <dbReference type="Proteomes" id="UP000736384"/>
    </source>
</evidence>
<organism evidence="1 2">
    <name type="scientific">Azotobacter chroococcum</name>
    <dbReference type="NCBI Taxonomy" id="353"/>
    <lineage>
        <taxon>Bacteria</taxon>
        <taxon>Pseudomonadati</taxon>
        <taxon>Pseudomonadota</taxon>
        <taxon>Gammaproteobacteria</taxon>
        <taxon>Pseudomonadales</taxon>
        <taxon>Pseudomonadaceae</taxon>
        <taxon>Azotobacter</taxon>
    </lineage>
</organism>
<dbReference type="AlphaFoldDB" id="A0AA43Z7V3"/>
<reference evidence="1" key="1">
    <citation type="submission" date="2020-03" db="EMBL/GenBank/DDBJ databases">
        <title>Genome assembly of Azotobacter chroococcum W5.</title>
        <authorList>
            <person name="Kannepalli A."/>
        </authorList>
    </citation>
    <scope>NUCLEOTIDE SEQUENCE</scope>
    <source>
        <strain evidence="1">W5</strain>
    </source>
</reference>
<gene>
    <name evidence="1" type="ORF">HA520_14915</name>
</gene>
<dbReference type="EMBL" id="JAAPAP010000011">
    <property type="protein sequence ID" value="NHN78554.1"/>
    <property type="molecule type" value="Genomic_DNA"/>
</dbReference>
<evidence type="ECO:0000313" key="1">
    <source>
        <dbReference type="EMBL" id="NHN78554.1"/>
    </source>
</evidence>
<accession>A0AA43Z7V3</accession>
<proteinExistence type="predicted"/>
<protein>
    <submittedName>
        <fullName evidence="1">Uncharacterized protein</fullName>
    </submittedName>
</protein>
<name>A0AA43Z7V3_9GAMM</name>
<dbReference type="Proteomes" id="UP000736384">
    <property type="component" value="Unassembled WGS sequence"/>
</dbReference>